<dbReference type="EMBL" id="JTDE01020264">
    <property type="protein sequence ID" value="KAF7233831.1"/>
    <property type="molecule type" value="Genomic_DNA"/>
</dbReference>
<feature type="compositionally biased region" description="Low complexity" evidence="1">
    <location>
        <begin position="61"/>
        <end position="75"/>
    </location>
</feature>
<feature type="region of interest" description="Disordered" evidence="1">
    <location>
        <begin position="56"/>
        <end position="84"/>
    </location>
</feature>
<evidence type="ECO:0000313" key="3">
    <source>
        <dbReference type="Proteomes" id="UP000822476"/>
    </source>
</evidence>
<keyword evidence="3" id="KW-1185">Reference proteome</keyword>
<reference evidence="2" key="1">
    <citation type="submission" date="2019-07" db="EMBL/GenBank/DDBJ databases">
        <title>Annotation for the trematode Paragonimus miyazaki's.</title>
        <authorList>
            <person name="Choi Y.-J."/>
        </authorList>
    </citation>
    <scope>NUCLEOTIDE SEQUENCE</scope>
    <source>
        <strain evidence="2">Japan</strain>
    </source>
</reference>
<evidence type="ECO:0000313" key="2">
    <source>
        <dbReference type="EMBL" id="KAF7233831.1"/>
    </source>
</evidence>
<sequence length="98" mass="10740">MLAGLRFHPTGNLLHYFFMHFFEASLEEAWGHICTVDLDDSMLTVPMVAQSSSQKVLGTIPNPTSSTSSKTTVPPLVDTDEDKSFGQVNTGKLVVLKK</sequence>
<name>A0A8S9YC21_9TREM</name>
<proteinExistence type="predicted"/>
<evidence type="ECO:0000256" key="1">
    <source>
        <dbReference type="SAM" id="MobiDB-lite"/>
    </source>
</evidence>
<comment type="caution">
    <text evidence="2">The sequence shown here is derived from an EMBL/GenBank/DDBJ whole genome shotgun (WGS) entry which is preliminary data.</text>
</comment>
<dbReference type="Proteomes" id="UP000822476">
    <property type="component" value="Unassembled WGS sequence"/>
</dbReference>
<dbReference type="AlphaFoldDB" id="A0A8S9YC21"/>
<organism evidence="2 3">
    <name type="scientific">Paragonimus skrjabini miyazakii</name>
    <dbReference type="NCBI Taxonomy" id="59628"/>
    <lineage>
        <taxon>Eukaryota</taxon>
        <taxon>Metazoa</taxon>
        <taxon>Spiralia</taxon>
        <taxon>Lophotrochozoa</taxon>
        <taxon>Platyhelminthes</taxon>
        <taxon>Trematoda</taxon>
        <taxon>Digenea</taxon>
        <taxon>Plagiorchiida</taxon>
        <taxon>Troglotremata</taxon>
        <taxon>Troglotrematidae</taxon>
        <taxon>Paragonimus</taxon>
    </lineage>
</organism>
<protein>
    <submittedName>
        <fullName evidence="2">Uncharacterized protein</fullName>
    </submittedName>
</protein>
<gene>
    <name evidence="2" type="ORF">EG68_12640</name>
</gene>
<accession>A0A8S9YC21</accession>